<feature type="signal peptide" evidence="2">
    <location>
        <begin position="1"/>
        <end position="19"/>
    </location>
</feature>
<feature type="compositionally biased region" description="Basic and acidic residues" evidence="1">
    <location>
        <begin position="129"/>
        <end position="160"/>
    </location>
</feature>
<keyword evidence="4" id="KW-1185">Reference proteome</keyword>
<accession>A0A2T4B7X9</accession>
<feature type="chain" id="PRO_5015406109" evidence="2">
    <location>
        <begin position="20"/>
        <end position="201"/>
    </location>
</feature>
<keyword evidence="2" id="KW-0732">Signal</keyword>
<evidence type="ECO:0000256" key="2">
    <source>
        <dbReference type="SAM" id="SignalP"/>
    </source>
</evidence>
<reference evidence="4" key="1">
    <citation type="submission" date="2016-07" db="EMBL/GenBank/DDBJ databases">
        <title>Multiple horizontal gene transfer events from other fungi enriched the ability of initially mycotrophic Trichoderma (Ascomycota) to feed on dead plant biomass.</title>
        <authorList>
            <consortium name="DOE Joint Genome Institute"/>
            <person name="Atanasova L."/>
            <person name="Chenthamara K."/>
            <person name="Zhang J."/>
            <person name="Grujic M."/>
            <person name="Henrissat B."/>
            <person name="Kuo A."/>
            <person name="Aerts A."/>
            <person name="Salamov A."/>
            <person name="Lipzen A."/>
            <person name="Labutti K."/>
            <person name="Barry K."/>
            <person name="Miao Y."/>
            <person name="Rahimi M.J."/>
            <person name="Shen Q."/>
            <person name="Grigoriev I.V."/>
            <person name="Kubicek C.P."/>
            <person name="Druzhinina I.S."/>
        </authorList>
    </citation>
    <scope>NUCLEOTIDE SEQUENCE [LARGE SCALE GENOMIC DNA]</scope>
    <source>
        <strain evidence="4">TUCIM 6016</strain>
    </source>
</reference>
<feature type="compositionally biased region" description="Low complexity" evidence="1">
    <location>
        <begin position="162"/>
        <end position="178"/>
    </location>
</feature>
<dbReference type="AlphaFoldDB" id="A0A2T4B7X9"/>
<organism evidence="3 4">
    <name type="scientific">Trichoderma citrinoviride</name>
    <dbReference type="NCBI Taxonomy" id="58853"/>
    <lineage>
        <taxon>Eukaryota</taxon>
        <taxon>Fungi</taxon>
        <taxon>Dikarya</taxon>
        <taxon>Ascomycota</taxon>
        <taxon>Pezizomycotina</taxon>
        <taxon>Sordariomycetes</taxon>
        <taxon>Hypocreomycetidae</taxon>
        <taxon>Hypocreales</taxon>
        <taxon>Hypocreaceae</taxon>
        <taxon>Trichoderma</taxon>
    </lineage>
</organism>
<feature type="region of interest" description="Disordered" evidence="1">
    <location>
        <begin position="129"/>
        <end position="181"/>
    </location>
</feature>
<evidence type="ECO:0000313" key="3">
    <source>
        <dbReference type="EMBL" id="PTB65427.1"/>
    </source>
</evidence>
<name>A0A2T4B7X9_9HYPO</name>
<evidence type="ECO:0000313" key="4">
    <source>
        <dbReference type="Proteomes" id="UP000241546"/>
    </source>
</evidence>
<dbReference type="RefSeq" id="XP_024748747.1">
    <property type="nucleotide sequence ID" value="XM_024894307.1"/>
</dbReference>
<dbReference type="EMBL" id="KZ680215">
    <property type="protein sequence ID" value="PTB65427.1"/>
    <property type="molecule type" value="Genomic_DNA"/>
</dbReference>
<protein>
    <submittedName>
        <fullName evidence="3">Uncharacterized protein</fullName>
    </submittedName>
</protein>
<evidence type="ECO:0000256" key="1">
    <source>
        <dbReference type="SAM" id="MobiDB-lite"/>
    </source>
</evidence>
<gene>
    <name evidence="3" type="ORF">BBK36DRAFT_1160625</name>
</gene>
<dbReference type="OrthoDB" id="3836772at2759"/>
<dbReference type="GeneID" id="36602425"/>
<proteinExistence type="predicted"/>
<dbReference type="Proteomes" id="UP000241546">
    <property type="component" value="Unassembled WGS sequence"/>
</dbReference>
<sequence>MRSALLFITAFVASAAAMADHAGAAADDDECKCYHAYNECRATPAANMSTCASNYADCLGYNPFDGSHNPDDVSDKCSASAAPKTDCRRVKECEDASDECRGQPDANQAQCASDYADCLGFSPFEPEGQRRVQECDDKDKDGDDAKAKEEKHHQPHRNETRPAQPTQAPVQPTQMPVVSGGSGFKALDVFGLLAAGVAALL</sequence>